<organism evidence="1 2">
    <name type="scientific">Pustulibacterium marinum</name>
    <dbReference type="NCBI Taxonomy" id="1224947"/>
    <lineage>
        <taxon>Bacteria</taxon>
        <taxon>Pseudomonadati</taxon>
        <taxon>Bacteroidota</taxon>
        <taxon>Flavobacteriia</taxon>
        <taxon>Flavobacteriales</taxon>
        <taxon>Flavobacteriaceae</taxon>
        <taxon>Pustulibacterium</taxon>
    </lineage>
</organism>
<name>A0A1I7GVB4_9FLAO</name>
<dbReference type="Proteomes" id="UP000199138">
    <property type="component" value="Unassembled WGS sequence"/>
</dbReference>
<keyword evidence="2" id="KW-1185">Reference proteome</keyword>
<proteinExistence type="predicted"/>
<evidence type="ECO:0000313" key="1">
    <source>
        <dbReference type="EMBL" id="SFU52378.1"/>
    </source>
</evidence>
<protein>
    <submittedName>
        <fullName evidence="1">Uncharacterized protein</fullName>
    </submittedName>
</protein>
<dbReference type="AlphaFoldDB" id="A0A1I7GVB4"/>
<dbReference type="STRING" id="1224947.SAMN05216480_10612"/>
<gene>
    <name evidence="1" type="ORF">SAMN05216480_10612</name>
</gene>
<accession>A0A1I7GVB4</accession>
<sequence length="155" mass="18005">MNKVVCILIILFFGKNLYAQDYSDISYLKFYQLTKAHIDKDCFVDINEVSRHRVDHDTIYIKVGTKRIPFVARRKDNGFVNEFKDLSLTYQQTDDAIELRIPALRVEGITNDSLYTSGVVSYYYNNNVLDTITAVKVAFDKKNIAEILFQKSKKE</sequence>
<evidence type="ECO:0000313" key="2">
    <source>
        <dbReference type="Proteomes" id="UP000199138"/>
    </source>
</evidence>
<dbReference type="EMBL" id="FPBK01000006">
    <property type="protein sequence ID" value="SFU52378.1"/>
    <property type="molecule type" value="Genomic_DNA"/>
</dbReference>
<reference evidence="1 2" key="1">
    <citation type="submission" date="2016-10" db="EMBL/GenBank/DDBJ databases">
        <authorList>
            <person name="de Groot N.N."/>
        </authorList>
    </citation>
    <scope>NUCLEOTIDE SEQUENCE [LARGE SCALE GENOMIC DNA]</scope>
    <source>
        <strain evidence="1 2">CGMCC 1.12333</strain>
    </source>
</reference>